<evidence type="ECO:0000313" key="2">
    <source>
        <dbReference type="Proteomes" id="UP000053695"/>
    </source>
</evidence>
<protein>
    <submittedName>
        <fullName evidence="1">Uncharacterized protein</fullName>
    </submittedName>
</protein>
<accession>N6UW22</accession>
<name>N6UW22_9EURY</name>
<dbReference type="AlphaFoldDB" id="N6UW22"/>
<dbReference type="STRING" id="1069083.GCA_000371805_00225"/>
<organism evidence="1 2">
    <name type="scientific">Methanocaldococcus villosus KIN24-T80</name>
    <dbReference type="NCBI Taxonomy" id="1069083"/>
    <lineage>
        <taxon>Archaea</taxon>
        <taxon>Methanobacteriati</taxon>
        <taxon>Methanobacteriota</taxon>
        <taxon>Methanomada group</taxon>
        <taxon>Methanococci</taxon>
        <taxon>Methanococcales</taxon>
        <taxon>Methanocaldococcaceae</taxon>
        <taxon>Methanocaldococcus</taxon>
    </lineage>
</organism>
<gene>
    <name evidence="1" type="ORF">J422_01885</name>
</gene>
<dbReference type="Proteomes" id="UP000053695">
    <property type="component" value="Unassembled WGS sequence"/>
</dbReference>
<dbReference type="InterPro" id="IPR012021">
    <property type="entry name" value="UCP005278"/>
</dbReference>
<dbReference type="RefSeq" id="WP_004590135.1">
    <property type="nucleotide sequence ID" value="NZ_APMM01000013.1"/>
</dbReference>
<dbReference type="EMBL" id="APMM01000013">
    <property type="protein sequence ID" value="ENN96524.1"/>
    <property type="molecule type" value="Genomic_DNA"/>
</dbReference>
<proteinExistence type="predicted"/>
<dbReference type="PATRIC" id="fig|1069083.5.peg.371"/>
<evidence type="ECO:0000313" key="1">
    <source>
        <dbReference type="EMBL" id="ENN96524.1"/>
    </source>
</evidence>
<comment type="caution">
    <text evidence="1">The sequence shown here is derived from an EMBL/GenBank/DDBJ whole genome shotgun (WGS) entry which is preliminary data.</text>
</comment>
<reference evidence="1 2" key="1">
    <citation type="journal article" date="2013" name="Genome Announc.">
        <title>Draft Genome Sequence of a Highly Flagellated, Fast-Swimming Archaeon, Methanocaldococcus villosus Strain KIN24-T80 (DSM 22612).</title>
        <authorList>
            <person name="Thennarasu S."/>
            <person name="Polireddy D."/>
            <person name="Antony A."/>
            <person name="Yada M.R."/>
            <person name="Algarawi S."/>
            <person name="Sivakumar N."/>
        </authorList>
    </citation>
    <scope>NUCLEOTIDE SEQUENCE [LARGE SCALE GENOMIC DNA]</scope>
    <source>
        <strain evidence="1 2">KIN24-T80</strain>
    </source>
</reference>
<dbReference type="PIRSF" id="PIRSF005278">
    <property type="entry name" value="UCP005278"/>
    <property type="match status" value="1"/>
</dbReference>
<dbReference type="OrthoDB" id="74957at2157"/>
<keyword evidence="2" id="KW-1185">Reference proteome</keyword>
<sequence length="236" mass="26227">MYIVSFGVDIADNDVEANKDINDLVDKEVRERLARYGIKGRISNVTGDDIVITSLTPKDKLELNNKIIFETLKKYAKSFDDLNGVAEKPEKAKEGVSYAITEALSDYGDAIIVSFDTYGGEKMVNEMALTVKEICEKLNYNVDSSVTEGPKYIHGVGYTGKETDDPVVVIAVRELEDIKKLSCIIFGTLLSFDNLYFVKSGEKINILPPGVIYTMSAFLNGNIIDLYDGIKKRLII</sequence>